<dbReference type="AlphaFoldDB" id="A0A0S1XEU1"/>
<gene>
    <name evidence="1" type="ORF">TBCH5v1_2347</name>
</gene>
<reference evidence="1 2" key="1">
    <citation type="journal article" date="2016" name="Genome Announc.">
        <title>Complete genome sequence of the hyperthermophilic and piezophilic archaeon Thermococcus barophilus Ch5, capable of growth at the expense of hydrogenogenesis from carbon monoxide and formate.</title>
        <authorList>
            <person name="Oger P."/>
            <person name="Sokolova T.G."/>
            <person name="Kozhevnikova D.A."/>
            <person name="Taranov E.A."/>
            <person name="Vannier P."/>
            <person name="Lee H.S."/>
            <person name="Kwon K.K."/>
            <person name="Kang S.G."/>
            <person name="Lee J.H."/>
            <person name="Bonch-Osmolovskaya E.A."/>
            <person name="Lebedinsky A.V."/>
        </authorList>
    </citation>
    <scope>NUCLEOTIDE SEQUENCE [LARGE SCALE GENOMIC DNA]</scope>
    <source>
        <strain evidence="2">Ch5</strain>
    </source>
</reference>
<accession>A0A0S1XEU1</accession>
<evidence type="ECO:0000313" key="2">
    <source>
        <dbReference type="Proteomes" id="UP000066042"/>
    </source>
</evidence>
<organism evidence="1 2">
    <name type="scientific">Thermococcus barophilus</name>
    <dbReference type="NCBI Taxonomy" id="55802"/>
    <lineage>
        <taxon>Archaea</taxon>
        <taxon>Methanobacteriati</taxon>
        <taxon>Methanobacteriota</taxon>
        <taxon>Thermococci</taxon>
        <taxon>Thermococcales</taxon>
        <taxon>Thermococcaceae</taxon>
        <taxon>Thermococcus</taxon>
    </lineage>
</organism>
<sequence>MHIYYYDIYSVGEKEWPKWAKWPLKIAALIQEFWAKRSERHAYTSALIRMCPQLWRSLRLISRNSLINSLELYFSEKRWVKCS</sequence>
<dbReference type="STRING" id="55802.TBCH5v1_2347"/>
<evidence type="ECO:0000313" key="1">
    <source>
        <dbReference type="EMBL" id="ALM76242.1"/>
    </source>
</evidence>
<proteinExistence type="predicted"/>
<name>A0A0S1XEU1_THEBA</name>
<dbReference type="PATRIC" id="fig|55802.8.peg.2327"/>
<dbReference type="Proteomes" id="UP000066042">
    <property type="component" value="Chromosome"/>
</dbReference>
<dbReference type="EMBL" id="CP013050">
    <property type="protein sequence ID" value="ALM76242.1"/>
    <property type="molecule type" value="Genomic_DNA"/>
</dbReference>
<protein>
    <submittedName>
        <fullName evidence="1">Uncharacterized protein</fullName>
    </submittedName>
</protein>